<keyword evidence="8" id="KW-0862">Zinc</keyword>
<dbReference type="InterPro" id="IPR002933">
    <property type="entry name" value="Peptidase_M20"/>
</dbReference>
<dbReference type="AlphaFoldDB" id="A0A255HE60"/>
<dbReference type="InterPro" id="IPR050072">
    <property type="entry name" value="Peptidase_M20A"/>
</dbReference>
<evidence type="ECO:0000256" key="3">
    <source>
        <dbReference type="ARBA" id="ARBA00022490"/>
    </source>
</evidence>
<name>A0A255HE60_9ACTN</name>
<evidence type="ECO:0000256" key="2">
    <source>
        <dbReference type="ARBA" id="ARBA00005691"/>
    </source>
</evidence>
<evidence type="ECO:0000259" key="10">
    <source>
        <dbReference type="Pfam" id="PF07687"/>
    </source>
</evidence>
<dbReference type="Proteomes" id="UP000216311">
    <property type="component" value="Unassembled WGS sequence"/>
</dbReference>
<dbReference type="NCBIfam" id="TIGR01892">
    <property type="entry name" value="AcOrn-deacetyl"/>
    <property type="match status" value="1"/>
</dbReference>
<dbReference type="InterPro" id="IPR010169">
    <property type="entry name" value="AcOrn-deacetyl"/>
</dbReference>
<evidence type="ECO:0000313" key="11">
    <source>
        <dbReference type="EMBL" id="OYO25373.1"/>
    </source>
</evidence>
<evidence type="ECO:0000256" key="8">
    <source>
        <dbReference type="ARBA" id="ARBA00022833"/>
    </source>
</evidence>
<accession>A0A255HE60</accession>
<proteinExistence type="inferred from homology"/>
<evidence type="ECO:0000313" key="12">
    <source>
        <dbReference type="Proteomes" id="UP000216311"/>
    </source>
</evidence>
<gene>
    <name evidence="11" type="primary">argE</name>
    <name evidence="11" type="ORF">CGZ93_01805</name>
</gene>
<dbReference type="PROSITE" id="PS00759">
    <property type="entry name" value="ARGE_DAPE_CPG2_2"/>
    <property type="match status" value="1"/>
</dbReference>
<evidence type="ECO:0000256" key="4">
    <source>
        <dbReference type="ARBA" id="ARBA00022571"/>
    </source>
</evidence>
<comment type="cofactor">
    <cofactor evidence="1">
        <name>Zn(2+)</name>
        <dbReference type="ChEBI" id="CHEBI:29105"/>
    </cofactor>
</comment>
<reference evidence="11 12" key="1">
    <citation type="submission" date="2017-07" db="EMBL/GenBank/DDBJ databases">
        <title>Draft whole genome sequences of clinical Proprionibacteriaceae strains.</title>
        <authorList>
            <person name="Bernier A.-M."/>
            <person name="Bernard K."/>
            <person name="Domingo M.-C."/>
        </authorList>
    </citation>
    <scope>NUCLEOTIDE SEQUENCE [LARGE SCALE GENOMIC DNA]</scope>
    <source>
        <strain evidence="11 12">NML 130396</strain>
    </source>
</reference>
<keyword evidence="4" id="KW-0055">Arginine biosynthesis</keyword>
<dbReference type="InterPro" id="IPR001261">
    <property type="entry name" value="ArgE/DapE_CS"/>
</dbReference>
<dbReference type="InterPro" id="IPR036264">
    <property type="entry name" value="Bact_exopeptidase_dim_dom"/>
</dbReference>
<evidence type="ECO:0000256" key="7">
    <source>
        <dbReference type="ARBA" id="ARBA00022801"/>
    </source>
</evidence>
<organism evidence="11 12">
    <name type="scientific">Enemella dayhoffiae</name>
    <dbReference type="NCBI Taxonomy" id="2016507"/>
    <lineage>
        <taxon>Bacteria</taxon>
        <taxon>Bacillati</taxon>
        <taxon>Actinomycetota</taxon>
        <taxon>Actinomycetes</taxon>
        <taxon>Propionibacteriales</taxon>
        <taxon>Propionibacteriaceae</taxon>
        <taxon>Enemella</taxon>
    </lineage>
</organism>
<keyword evidence="6" id="KW-0479">Metal-binding</keyword>
<keyword evidence="12" id="KW-1185">Reference proteome</keyword>
<dbReference type="EMBL" id="NMVQ01000001">
    <property type="protein sequence ID" value="OYO25373.1"/>
    <property type="molecule type" value="Genomic_DNA"/>
</dbReference>
<evidence type="ECO:0000256" key="1">
    <source>
        <dbReference type="ARBA" id="ARBA00001947"/>
    </source>
</evidence>
<dbReference type="GO" id="GO:0006526">
    <property type="term" value="P:L-arginine biosynthetic process"/>
    <property type="evidence" value="ECO:0007669"/>
    <property type="project" value="UniProtKB-KW"/>
</dbReference>
<dbReference type="OrthoDB" id="7055905at2"/>
<dbReference type="Gene3D" id="3.30.70.360">
    <property type="match status" value="1"/>
</dbReference>
<dbReference type="InterPro" id="IPR011650">
    <property type="entry name" value="Peptidase_M20_dimer"/>
</dbReference>
<dbReference type="GO" id="GO:0008777">
    <property type="term" value="F:acetylornithine deacetylase activity"/>
    <property type="evidence" value="ECO:0007669"/>
    <property type="project" value="TreeGrafter"/>
</dbReference>
<keyword evidence="5" id="KW-0028">Amino-acid biosynthesis</keyword>
<dbReference type="Pfam" id="PF07687">
    <property type="entry name" value="M20_dimer"/>
    <property type="match status" value="1"/>
</dbReference>
<evidence type="ECO:0000256" key="5">
    <source>
        <dbReference type="ARBA" id="ARBA00022605"/>
    </source>
</evidence>
<dbReference type="PANTHER" id="PTHR43808:SF31">
    <property type="entry name" value="N-ACETYL-L-CITRULLINE DEACETYLASE"/>
    <property type="match status" value="1"/>
</dbReference>
<keyword evidence="9" id="KW-0170">Cobalt</keyword>
<sequence length="397" mass="42474">MPVANAPRSLDWVIRLVSADTTSRNSNLPVIDAIAEEARRLGLKPRICPSTQAGKANLLITVPSADGSTSGGVVLSGHSDVVPTDNQDWHSDPFRPEIRDGRLYGRGTCDMKGFIAVAVAALPEMVAAELREPIHLAISYDEEVGCLGGEQIVKDIADAGLSPRACIVGEPTSMQVIRGHKSINLTRVTFRGRAAHSSLTPEGVNSIEYAARFICFLRGIADDWRDNGPFDEAYPVTHSTLSTNIVHGGIAGNTVPERCSVEFEFRGLGELDAQATMDRIEAYAREVEQQMRAEHPSAGVDFDVIAMVPGLETPADAETRSLGEALGGVRSEGKVTYGTEAGQFSGAGIETIVCGPGDIAQAHKADEFVELDQLIACEAFVARLISHLSLPNDEDDQ</sequence>
<dbReference type="GO" id="GO:0046872">
    <property type="term" value="F:metal ion binding"/>
    <property type="evidence" value="ECO:0007669"/>
    <property type="project" value="UniProtKB-KW"/>
</dbReference>
<comment type="caution">
    <text evidence="11">The sequence shown here is derived from an EMBL/GenBank/DDBJ whole genome shotgun (WGS) entry which is preliminary data.</text>
</comment>
<dbReference type="Gene3D" id="3.40.630.10">
    <property type="entry name" value="Zn peptidases"/>
    <property type="match status" value="1"/>
</dbReference>
<dbReference type="NCBIfam" id="NF005710">
    <property type="entry name" value="PRK07522.1"/>
    <property type="match status" value="1"/>
</dbReference>
<dbReference type="Pfam" id="PF01546">
    <property type="entry name" value="Peptidase_M20"/>
    <property type="match status" value="1"/>
</dbReference>
<comment type="similarity">
    <text evidence="2">Belongs to the peptidase M20A family. ArgE subfamily.</text>
</comment>
<evidence type="ECO:0000256" key="6">
    <source>
        <dbReference type="ARBA" id="ARBA00022723"/>
    </source>
</evidence>
<keyword evidence="3" id="KW-0963">Cytoplasm</keyword>
<evidence type="ECO:0000256" key="9">
    <source>
        <dbReference type="ARBA" id="ARBA00023285"/>
    </source>
</evidence>
<dbReference type="CDD" id="cd03894">
    <property type="entry name" value="M20_ArgE"/>
    <property type="match status" value="1"/>
</dbReference>
<protein>
    <submittedName>
        <fullName evidence="11">Acetylornithine deacetylase</fullName>
    </submittedName>
</protein>
<dbReference type="SUPFAM" id="SSF55031">
    <property type="entry name" value="Bacterial exopeptidase dimerisation domain"/>
    <property type="match status" value="1"/>
</dbReference>
<feature type="domain" description="Peptidase M20 dimerisation" evidence="10">
    <location>
        <begin position="179"/>
        <end position="288"/>
    </location>
</feature>
<keyword evidence="7" id="KW-0378">Hydrolase</keyword>
<dbReference type="PANTHER" id="PTHR43808">
    <property type="entry name" value="ACETYLORNITHINE DEACETYLASE"/>
    <property type="match status" value="1"/>
</dbReference>
<dbReference type="RefSeq" id="WP_094362581.1">
    <property type="nucleotide sequence ID" value="NZ_NMVQ01000001.1"/>
</dbReference>
<dbReference type="SUPFAM" id="SSF53187">
    <property type="entry name" value="Zn-dependent exopeptidases"/>
    <property type="match status" value="1"/>
</dbReference>